<comment type="caution">
    <text evidence="3">The sequence shown here is derived from an EMBL/GenBank/DDBJ whole genome shotgun (WGS) entry which is preliminary data.</text>
</comment>
<feature type="region of interest" description="Disordered" evidence="2">
    <location>
        <begin position="1"/>
        <end position="24"/>
    </location>
</feature>
<name>A0A8H5T709_9HYPO</name>
<accession>A0A8H5T709</accession>
<gene>
    <name evidence="3" type="ORF">FDENT_12962</name>
</gene>
<sequence length="185" mass="21395">MAKKSRLTVQERNMLQARAPSSTDVDMANTEIPLDQVLKVKHKDIQFDLKRFSGRGTRGFKVHIEVQTYSAQEHLADGCDEEKTTTAESYTTRELSDIKRRLDKHREDIDETHAMVTYTGNAQFTFEAMIEKFDDRLEEAAKKEEEHRLQCDRELLKMYCSLDDMSSSGPIEVARDVRLNEAQSF</sequence>
<evidence type="ECO:0000256" key="2">
    <source>
        <dbReference type="SAM" id="MobiDB-lite"/>
    </source>
</evidence>
<evidence type="ECO:0000313" key="3">
    <source>
        <dbReference type="EMBL" id="KAF5664131.1"/>
    </source>
</evidence>
<feature type="non-terminal residue" evidence="3">
    <location>
        <position position="1"/>
    </location>
</feature>
<feature type="coiled-coil region" evidence="1">
    <location>
        <begin position="95"/>
        <end position="150"/>
    </location>
</feature>
<reference evidence="3 4" key="1">
    <citation type="submission" date="2020-05" db="EMBL/GenBank/DDBJ databases">
        <title>Identification and distribution of gene clusters putatively required for synthesis of sphingolipid metabolism inhibitors in phylogenetically diverse species of the filamentous fungus Fusarium.</title>
        <authorList>
            <person name="Kim H.-S."/>
            <person name="Busman M."/>
            <person name="Brown D.W."/>
            <person name="Divon H."/>
            <person name="Uhlig S."/>
            <person name="Proctor R.H."/>
        </authorList>
    </citation>
    <scope>NUCLEOTIDE SEQUENCE [LARGE SCALE GENOMIC DNA]</scope>
    <source>
        <strain evidence="3 4">NRRL 25311</strain>
    </source>
</reference>
<keyword evidence="1" id="KW-0175">Coiled coil</keyword>
<feature type="compositionally biased region" description="Polar residues" evidence="2">
    <location>
        <begin position="7"/>
        <end position="24"/>
    </location>
</feature>
<evidence type="ECO:0000313" key="4">
    <source>
        <dbReference type="Proteomes" id="UP000562682"/>
    </source>
</evidence>
<dbReference type="AlphaFoldDB" id="A0A8H5T709"/>
<protein>
    <submittedName>
        <fullName evidence="3">Uncharacterized protein</fullName>
    </submittedName>
</protein>
<dbReference type="Proteomes" id="UP000562682">
    <property type="component" value="Unassembled WGS sequence"/>
</dbReference>
<proteinExistence type="predicted"/>
<organism evidence="3 4">
    <name type="scientific">Fusarium denticulatum</name>
    <dbReference type="NCBI Taxonomy" id="48507"/>
    <lineage>
        <taxon>Eukaryota</taxon>
        <taxon>Fungi</taxon>
        <taxon>Dikarya</taxon>
        <taxon>Ascomycota</taxon>
        <taxon>Pezizomycotina</taxon>
        <taxon>Sordariomycetes</taxon>
        <taxon>Hypocreomycetidae</taxon>
        <taxon>Hypocreales</taxon>
        <taxon>Nectriaceae</taxon>
        <taxon>Fusarium</taxon>
        <taxon>Fusarium fujikuroi species complex</taxon>
    </lineage>
</organism>
<dbReference type="EMBL" id="JAAOAK010000473">
    <property type="protein sequence ID" value="KAF5664131.1"/>
    <property type="molecule type" value="Genomic_DNA"/>
</dbReference>
<evidence type="ECO:0000256" key="1">
    <source>
        <dbReference type="SAM" id="Coils"/>
    </source>
</evidence>
<keyword evidence="4" id="KW-1185">Reference proteome</keyword>